<evidence type="ECO:0000313" key="4">
    <source>
        <dbReference type="WBParaSite" id="jg7379"/>
    </source>
</evidence>
<sequence length="357" mass="39890">MQCASASPNLCYTSNTTSTLMHPCSTFDCLSFQSAGVGRCNHQHHHHAHSIQQQPQQHQSGSNLNSPAVGGTQQSSQPTSPAREHCPSIHTPLTASPSLCESSPFLSIPPNTSLSIPEENSMANRFFTLQKEGERRITLASLMQEHQSEIIEKWWEQFMAETRDEELLITKDTMRQLLTGLRAFLVPPRLPNKENACDSLQATIRQISREISPNNEPMPISQLMLALYIFPNAVQPSLKLQGIKPHWMFTLDDLIRNAVQQALKLMQPAENAICVHEIQQCGAGVANQNYALVSPRTCSTTQDSEHIRKLYEEMINVEKETKDLLEVSLLEKQLQLKQLASNKAFTGLTTPCHTCKA</sequence>
<feature type="compositionally biased region" description="Polar residues" evidence="1">
    <location>
        <begin position="60"/>
        <end position="80"/>
    </location>
</feature>
<dbReference type="InterPro" id="IPR046873">
    <property type="entry name" value="HisK-N-like"/>
</dbReference>
<feature type="region of interest" description="Disordered" evidence="1">
    <location>
        <begin position="43"/>
        <end position="93"/>
    </location>
</feature>
<dbReference type="Proteomes" id="UP000887574">
    <property type="component" value="Unplaced"/>
</dbReference>
<evidence type="ECO:0000313" key="3">
    <source>
        <dbReference type="Proteomes" id="UP000887574"/>
    </source>
</evidence>
<organism evidence="3 4">
    <name type="scientific">Ditylenchus dipsaci</name>
    <dbReference type="NCBI Taxonomy" id="166011"/>
    <lineage>
        <taxon>Eukaryota</taxon>
        <taxon>Metazoa</taxon>
        <taxon>Ecdysozoa</taxon>
        <taxon>Nematoda</taxon>
        <taxon>Chromadorea</taxon>
        <taxon>Rhabditida</taxon>
        <taxon>Tylenchina</taxon>
        <taxon>Tylenchomorpha</taxon>
        <taxon>Sphaerularioidea</taxon>
        <taxon>Anguinidae</taxon>
        <taxon>Anguininae</taxon>
        <taxon>Ditylenchus</taxon>
    </lineage>
</organism>
<proteinExistence type="predicted"/>
<accession>A0A915EMA4</accession>
<dbReference type="WBParaSite" id="jg7379">
    <property type="protein sequence ID" value="jg7379"/>
    <property type="gene ID" value="jg7379"/>
</dbReference>
<protein>
    <submittedName>
        <fullName evidence="4">MAP3K HisK-N-like globin domain-containing protein</fullName>
    </submittedName>
</protein>
<evidence type="ECO:0000256" key="1">
    <source>
        <dbReference type="SAM" id="MobiDB-lite"/>
    </source>
</evidence>
<dbReference type="Pfam" id="PF20302">
    <property type="entry name" value="HisK-N-like"/>
    <property type="match status" value="1"/>
</dbReference>
<keyword evidence="3" id="KW-1185">Reference proteome</keyword>
<feature type="domain" description="MAP3K HisK-N-like globin" evidence="2">
    <location>
        <begin position="127"/>
        <end position="268"/>
    </location>
</feature>
<reference evidence="4" key="1">
    <citation type="submission" date="2022-11" db="UniProtKB">
        <authorList>
            <consortium name="WormBaseParasite"/>
        </authorList>
    </citation>
    <scope>IDENTIFICATION</scope>
</reference>
<evidence type="ECO:0000259" key="2">
    <source>
        <dbReference type="Pfam" id="PF20302"/>
    </source>
</evidence>
<feature type="compositionally biased region" description="Low complexity" evidence="1">
    <location>
        <begin position="50"/>
        <end position="59"/>
    </location>
</feature>
<dbReference type="AlphaFoldDB" id="A0A915EMA4"/>
<name>A0A915EMA4_9BILA</name>